<dbReference type="RefSeq" id="XP_055870486.1">
    <property type="nucleotide sequence ID" value="XM_056014511.1"/>
</dbReference>
<keyword evidence="9" id="KW-0547">Nucleotide-binding</keyword>
<evidence type="ECO:0000256" key="13">
    <source>
        <dbReference type="ARBA" id="ARBA00022927"/>
    </source>
</evidence>
<dbReference type="GO" id="GO:0042981">
    <property type="term" value="P:regulation of apoptotic process"/>
    <property type="evidence" value="ECO:0007669"/>
    <property type="project" value="InterPro"/>
</dbReference>
<name>A0A9W2Z5Y5_BIOGL</name>
<evidence type="ECO:0000256" key="18">
    <source>
        <dbReference type="SAM" id="Coils"/>
    </source>
</evidence>
<dbReference type="SUPFAM" id="SSF52540">
    <property type="entry name" value="P-loop containing nucleoside triphosphate hydrolases"/>
    <property type="match status" value="1"/>
</dbReference>
<proteinExistence type="inferred from homology"/>
<organism evidence="21 22">
    <name type="scientific">Biomphalaria glabrata</name>
    <name type="common">Bloodfluke planorb</name>
    <name type="synonym">Freshwater snail</name>
    <dbReference type="NCBI Taxonomy" id="6526"/>
    <lineage>
        <taxon>Eukaryota</taxon>
        <taxon>Metazoa</taxon>
        <taxon>Spiralia</taxon>
        <taxon>Lophotrochozoa</taxon>
        <taxon>Mollusca</taxon>
        <taxon>Gastropoda</taxon>
        <taxon>Heterobranchia</taxon>
        <taxon>Euthyneura</taxon>
        <taxon>Panpulmonata</taxon>
        <taxon>Hygrophila</taxon>
        <taxon>Lymnaeoidea</taxon>
        <taxon>Planorbidae</taxon>
        <taxon>Biomphalaria</taxon>
    </lineage>
</organism>
<evidence type="ECO:0000256" key="15">
    <source>
        <dbReference type="ARBA" id="ARBA00023134"/>
    </source>
</evidence>
<keyword evidence="12" id="KW-0460">Magnesium</keyword>
<keyword evidence="18" id="KW-0175">Coiled coil</keyword>
<dbReference type="PROSITE" id="PS50209">
    <property type="entry name" value="CARD"/>
    <property type="match status" value="1"/>
</dbReference>
<feature type="domain" description="AIG1-type G" evidence="20">
    <location>
        <begin position="254"/>
        <end position="457"/>
    </location>
</feature>
<reference evidence="22" key="1">
    <citation type="submission" date="2025-08" db="UniProtKB">
        <authorList>
            <consortium name="RefSeq"/>
        </authorList>
    </citation>
    <scope>IDENTIFICATION</scope>
</reference>
<keyword evidence="11" id="KW-1002">Plastid outer membrane</keyword>
<evidence type="ECO:0000256" key="11">
    <source>
        <dbReference type="ARBA" id="ARBA00022805"/>
    </source>
</evidence>
<keyword evidence="8" id="KW-0479">Metal-binding</keyword>
<dbReference type="Pfam" id="PF04548">
    <property type="entry name" value="AIG1"/>
    <property type="match status" value="1"/>
</dbReference>
<evidence type="ECO:0000256" key="17">
    <source>
        <dbReference type="ARBA" id="ARBA00024013"/>
    </source>
</evidence>
<dbReference type="PANTHER" id="PTHR10903:SF135">
    <property type="entry name" value="TRANSLOCASE OF CHLOROPLAST 120, CHLOROPLASTIC-RELATED"/>
    <property type="match status" value="1"/>
</dbReference>
<keyword evidence="16" id="KW-0472">Membrane</keyword>
<dbReference type="GO" id="GO:0046872">
    <property type="term" value="F:metal ion binding"/>
    <property type="evidence" value="ECO:0007669"/>
    <property type="project" value="UniProtKB-KW"/>
</dbReference>
<dbReference type="SUPFAM" id="SSF47986">
    <property type="entry name" value="DEATH domain"/>
    <property type="match status" value="1"/>
</dbReference>
<keyword evidence="10" id="KW-0378">Hydrolase</keyword>
<keyword evidence="7" id="KW-0812">Transmembrane</keyword>
<evidence type="ECO:0000256" key="9">
    <source>
        <dbReference type="ARBA" id="ARBA00022741"/>
    </source>
</evidence>
<feature type="coiled-coil region" evidence="18">
    <location>
        <begin position="95"/>
        <end position="234"/>
    </location>
</feature>
<dbReference type="InterPro" id="IPR045058">
    <property type="entry name" value="GIMA/IAN/Toc"/>
</dbReference>
<dbReference type="OrthoDB" id="6112123at2759"/>
<keyword evidence="21" id="KW-1185">Reference proteome</keyword>
<evidence type="ECO:0000256" key="16">
    <source>
        <dbReference type="ARBA" id="ARBA00023136"/>
    </source>
</evidence>
<dbReference type="InterPro" id="IPR006703">
    <property type="entry name" value="G_AIG1"/>
</dbReference>
<dbReference type="GO" id="GO:0016020">
    <property type="term" value="C:membrane"/>
    <property type="evidence" value="ECO:0007669"/>
    <property type="project" value="UniProtKB-SubCell"/>
</dbReference>
<evidence type="ECO:0000256" key="6">
    <source>
        <dbReference type="ARBA" id="ARBA00022640"/>
    </source>
</evidence>
<dbReference type="GeneID" id="129923466"/>
<evidence type="ECO:0000313" key="21">
    <source>
        <dbReference type="Proteomes" id="UP001165740"/>
    </source>
</evidence>
<evidence type="ECO:0000256" key="5">
    <source>
        <dbReference type="ARBA" id="ARBA00022528"/>
    </source>
</evidence>
<evidence type="ECO:0000256" key="2">
    <source>
        <dbReference type="ARBA" id="ARBA00004167"/>
    </source>
</evidence>
<keyword evidence="6" id="KW-0934">Plastid</keyword>
<accession>A0A9W2Z5Y5</accession>
<dbReference type="Gene3D" id="1.10.533.10">
    <property type="entry name" value="Death Domain, Fas"/>
    <property type="match status" value="1"/>
</dbReference>
<evidence type="ECO:0000256" key="10">
    <source>
        <dbReference type="ARBA" id="ARBA00022801"/>
    </source>
</evidence>
<keyword evidence="15" id="KW-0342">GTP-binding</keyword>
<keyword evidence="14" id="KW-1133">Transmembrane helix</keyword>
<dbReference type="CDD" id="cd01671">
    <property type="entry name" value="CARD"/>
    <property type="match status" value="1"/>
</dbReference>
<comment type="subcellular location">
    <subcellularLocation>
        <location evidence="2">Membrane</location>
        <topology evidence="2">Single-pass membrane protein</topology>
    </subcellularLocation>
    <subcellularLocation>
        <location evidence="17">Plastid</location>
        <location evidence="17">Chloroplast outer membrane</location>
    </subcellularLocation>
</comment>
<evidence type="ECO:0000256" key="8">
    <source>
        <dbReference type="ARBA" id="ARBA00022723"/>
    </source>
</evidence>
<evidence type="ECO:0000259" key="20">
    <source>
        <dbReference type="PROSITE" id="PS51720"/>
    </source>
</evidence>
<evidence type="ECO:0000259" key="19">
    <source>
        <dbReference type="PROSITE" id="PS50209"/>
    </source>
</evidence>
<protein>
    <submittedName>
        <fullName evidence="22">Uncharacterized protein LOC129923466 isoform X1</fullName>
    </submittedName>
</protein>
<evidence type="ECO:0000256" key="14">
    <source>
        <dbReference type="ARBA" id="ARBA00022989"/>
    </source>
</evidence>
<keyword evidence="4" id="KW-0813">Transport</keyword>
<sequence>MSKGRLKPEDEKCIQHNYMYLLDQLDARDIVNFLFQHEVIDLDDKISISSQAKRKDRNEILLDRLLNAGPGYSFNYFLKSLEGNYRFILDKLRKHAKEIDVINDLEREIKELKDEQDNERQVSRSLREKLKQQEGNLVQLKEELDSQKKHNEQLNENIVSLKEHLQGKIADNEELRREQVSLEENLQGKIADNEELRREQVSLEENLQEKIADNEELRHEQAQLRESLKDKESLIHSLTLDSVYKRSVLEKIKHQEVSVFMLGPTGHGKSAVGNSILQRYLFKSCDRLLTCTQTFSKETVEIHGRRVTVFDEPPHLDHSGYCFKKFLYCIKETFTANPQGFNAILYVINSKRRFGMEERKNLECSQAVFGENSLKDFCVTVFTHGDIIKCMKDICSINTLEPLMSAVSNRAVFFDNKTKNEAIRDNQVASLLAEIDILQLKQQRLYTYQDFVEQKKEHEKLLKENKT</sequence>
<evidence type="ECO:0000256" key="4">
    <source>
        <dbReference type="ARBA" id="ARBA00022448"/>
    </source>
</evidence>
<dbReference type="InterPro" id="IPR011029">
    <property type="entry name" value="DEATH-like_dom_sf"/>
</dbReference>
<evidence type="ECO:0000313" key="22">
    <source>
        <dbReference type="RefSeq" id="XP_055870486.1"/>
    </source>
</evidence>
<evidence type="ECO:0000256" key="3">
    <source>
        <dbReference type="ARBA" id="ARBA00008535"/>
    </source>
</evidence>
<feature type="domain" description="CARD" evidence="19">
    <location>
        <begin position="6"/>
        <end position="96"/>
    </location>
</feature>
<dbReference type="GO" id="GO:0016787">
    <property type="term" value="F:hydrolase activity"/>
    <property type="evidence" value="ECO:0007669"/>
    <property type="project" value="UniProtKB-KW"/>
</dbReference>
<dbReference type="GO" id="GO:0005525">
    <property type="term" value="F:GTP binding"/>
    <property type="evidence" value="ECO:0007669"/>
    <property type="project" value="UniProtKB-KW"/>
</dbReference>
<evidence type="ECO:0000256" key="1">
    <source>
        <dbReference type="ARBA" id="ARBA00001946"/>
    </source>
</evidence>
<dbReference type="Gene3D" id="3.40.50.300">
    <property type="entry name" value="P-loop containing nucleotide triphosphate hydrolases"/>
    <property type="match status" value="1"/>
</dbReference>
<dbReference type="Proteomes" id="UP001165740">
    <property type="component" value="Chromosome 16"/>
</dbReference>
<dbReference type="InterPro" id="IPR027417">
    <property type="entry name" value="P-loop_NTPase"/>
</dbReference>
<comment type="similarity">
    <text evidence="3">Belongs to the TRAFAC class TrmE-Era-EngA-EngB-Septin-like GTPase superfamily. AIG1/Toc34/Toc159-like paraseptin GTPase family. IAN subfamily.</text>
</comment>
<dbReference type="Pfam" id="PF00619">
    <property type="entry name" value="CARD"/>
    <property type="match status" value="1"/>
</dbReference>
<dbReference type="PANTHER" id="PTHR10903">
    <property type="entry name" value="GTPASE, IMAP FAMILY MEMBER-RELATED"/>
    <property type="match status" value="1"/>
</dbReference>
<dbReference type="InterPro" id="IPR001315">
    <property type="entry name" value="CARD"/>
</dbReference>
<comment type="cofactor">
    <cofactor evidence="1">
        <name>Mg(2+)</name>
        <dbReference type="ChEBI" id="CHEBI:18420"/>
    </cofactor>
</comment>
<dbReference type="GO" id="GO:0015031">
    <property type="term" value="P:protein transport"/>
    <property type="evidence" value="ECO:0007669"/>
    <property type="project" value="UniProtKB-KW"/>
</dbReference>
<dbReference type="AlphaFoldDB" id="A0A9W2Z5Y5"/>
<evidence type="ECO:0000256" key="7">
    <source>
        <dbReference type="ARBA" id="ARBA00022692"/>
    </source>
</evidence>
<evidence type="ECO:0000256" key="12">
    <source>
        <dbReference type="ARBA" id="ARBA00022842"/>
    </source>
</evidence>
<keyword evidence="13" id="KW-0653">Protein transport</keyword>
<keyword evidence="5" id="KW-0150">Chloroplast</keyword>
<dbReference type="PROSITE" id="PS51720">
    <property type="entry name" value="G_AIG1"/>
    <property type="match status" value="1"/>
</dbReference>
<gene>
    <name evidence="22" type="primary">LOC129923466</name>
</gene>